<reference evidence="2" key="1">
    <citation type="submission" date="2012-02" db="EMBL/GenBank/DDBJ databases">
        <title>Complete genome sequence of Rickettsia australis strain Cutlack.</title>
        <authorList>
            <person name="Johnson S.L."/>
            <person name="Munk A.C."/>
            <person name="Han S."/>
            <person name="Bruce D.C."/>
            <person name="Dasch G.A."/>
        </authorList>
    </citation>
    <scope>NUCLEOTIDE SEQUENCE [LARGE SCALE GENOMIC DNA]</scope>
    <source>
        <strain evidence="2">Cutlack</strain>
    </source>
</reference>
<sequence>MYKVNPRVDLAFKKIFGVEENKDLLILLINSIVSKEKKVAEVTLLNPYNPKNFWTDKLSILNIKANSESSKIFNIEIQMADEADYDTSFILLGKDVYAASKRRS</sequence>
<evidence type="ECO:0000313" key="1">
    <source>
        <dbReference type="EMBL" id="AFC70810.1"/>
    </source>
</evidence>
<protein>
    <recommendedName>
        <fullName evidence="3">Transposase</fullName>
    </recommendedName>
</protein>
<gene>
    <name evidence="1" type="ordered locus">MC5_02140</name>
</gene>
<name>H8K9U0_RICAC</name>
<dbReference type="STRING" id="1105110.MC5_02140"/>
<dbReference type="AlphaFoldDB" id="H8K9U0"/>
<dbReference type="EMBL" id="CP003338">
    <property type="protein sequence ID" value="AFC70810.1"/>
    <property type="molecule type" value="Genomic_DNA"/>
</dbReference>
<dbReference type="HOGENOM" id="CLU_057504_6_2_5"/>
<accession>H8K9U0</accession>
<dbReference type="Proteomes" id="UP000007589">
    <property type="component" value="Chromosome"/>
</dbReference>
<evidence type="ECO:0000313" key="2">
    <source>
        <dbReference type="Proteomes" id="UP000007589"/>
    </source>
</evidence>
<keyword evidence="2" id="KW-1185">Reference proteome</keyword>
<dbReference type="eggNOG" id="COG5464">
    <property type="taxonomic scope" value="Bacteria"/>
</dbReference>
<evidence type="ECO:0008006" key="3">
    <source>
        <dbReference type="Google" id="ProtNLM"/>
    </source>
</evidence>
<dbReference type="PANTHER" id="PTHR41317">
    <property type="entry name" value="PD-(D_E)XK NUCLEASE FAMILY TRANSPOSASE"/>
    <property type="match status" value="1"/>
</dbReference>
<dbReference type="Pfam" id="PF12784">
    <property type="entry name" value="PDDEXK_2"/>
    <property type="match status" value="1"/>
</dbReference>
<dbReference type="KEGG" id="rau:MC5_02140"/>
<proteinExistence type="predicted"/>
<dbReference type="PANTHER" id="PTHR41317:SF1">
    <property type="entry name" value="PD-(D_E)XK NUCLEASE FAMILY TRANSPOSASE"/>
    <property type="match status" value="1"/>
</dbReference>
<dbReference type="OrthoDB" id="7161698at2"/>
<organism evidence="1 2">
    <name type="scientific">Rickettsia australis (strain Cutlack)</name>
    <dbReference type="NCBI Taxonomy" id="1105110"/>
    <lineage>
        <taxon>Bacteria</taxon>
        <taxon>Pseudomonadati</taxon>
        <taxon>Pseudomonadota</taxon>
        <taxon>Alphaproteobacteria</taxon>
        <taxon>Rickettsiales</taxon>
        <taxon>Rickettsiaceae</taxon>
        <taxon>Rickettsieae</taxon>
        <taxon>Rickettsia</taxon>
        <taxon>spotted fever group</taxon>
    </lineage>
</organism>